<dbReference type="SUPFAM" id="SSF49373">
    <property type="entry name" value="Invasin/intimin cell-adhesion fragments"/>
    <property type="match status" value="1"/>
</dbReference>
<dbReference type="EMBL" id="UGCO01000001">
    <property type="protein sequence ID" value="STI77626.1"/>
    <property type="molecule type" value="Genomic_DNA"/>
</dbReference>
<evidence type="ECO:0000256" key="1">
    <source>
        <dbReference type="ARBA" id="ARBA00010116"/>
    </source>
</evidence>
<organism evidence="3 4">
    <name type="scientific">Escherichia coli</name>
    <dbReference type="NCBI Taxonomy" id="562"/>
    <lineage>
        <taxon>Bacteria</taxon>
        <taxon>Pseudomonadati</taxon>
        <taxon>Pseudomonadota</taxon>
        <taxon>Gammaproteobacteria</taxon>
        <taxon>Enterobacterales</taxon>
        <taxon>Enterobacteriaceae</taxon>
        <taxon>Escherichia</taxon>
    </lineage>
</organism>
<dbReference type="AlphaFoldDB" id="A0A376TLP7"/>
<dbReference type="PROSITE" id="PS51127">
    <property type="entry name" value="BIG1"/>
    <property type="match status" value="1"/>
</dbReference>
<name>A0A376TLP7_ECOLX</name>
<dbReference type="InterPro" id="IPR008964">
    <property type="entry name" value="Invasin/intimin_cell_adhesion"/>
</dbReference>
<gene>
    <name evidence="3" type="ORF">NCTC8985_02924</name>
</gene>
<proteinExistence type="inferred from homology"/>
<dbReference type="InterPro" id="IPR013783">
    <property type="entry name" value="Ig-like_fold"/>
</dbReference>
<dbReference type="Gene3D" id="2.60.40.10">
    <property type="entry name" value="Immunoglobulins"/>
    <property type="match status" value="1"/>
</dbReference>
<comment type="similarity">
    <text evidence="1">Belongs to the intimin/invasin family.</text>
</comment>
<evidence type="ECO:0000313" key="4">
    <source>
        <dbReference type="Proteomes" id="UP000254405"/>
    </source>
</evidence>
<dbReference type="Proteomes" id="UP000254405">
    <property type="component" value="Unassembled WGS sequence"/>
</dbReference>
<evidence type="ECO:0000259" key="2">
    <source>
        <dbReference type="PROSITE" id="PS51127"/>
    </source>
</evidence>
<reference evidence="3 4" key="1">
    <citation type="submission" date="2018-06" db="EMBL/GenBank/DDBJ databases">
        <authorList>
            <consortium name="Pathogen Informatics"/>
            <person name="Doyle S."/>
        </authorList>
    </citation>
    <scope>NUCLEOTIDE SEQUENCE [LARGE SCALE GENOMIC DNA]</scope>
    <source>
        <strain evidence="3 4">NCTC8985</strain>
    </source>
</reference>
<protein>
    <submittedName>
        <fullName evidence="3">Ig domain-containing protein</fullName>
    </submittedName>
</protein>
<dbReference type="InterPro" id="IPR003344">
    <property type="entry name" value="Big_1_dom"/>
</dbReference>
<evidence type="ECO:0000313" key="3">
    <source>
        <dbReference type="EMBL" id="STI77626.1"/>
    </source>
</evidence>
<sequence>MTSKTGNTVTTNAAGKADIELISTVAGELEIAAAVKKLSEDGHGEIQRGCQHRQANLQVDTAVQKVANGKDAFTLTATVEDKNGNPVPGAW</sequence>
<accession>A0A376TLP7</accession>
<feature type="domain" description="Big-1" evidence="2">
    <location>
        <begin position="54"/>
        <end position="91"/>
    </location>
</feature>